<keyword evidence="4 7" id="KW-1133">Transmembrane helix</keyword>
<dbReference type="CDD" id="cd17328">
    <property type="entry name" value="MFS_spinster_like"/>
    <property type="match status" value="1"/>
</dbReference>
<evidence type="ECO:0000256" key="4">
    <source>
        <dbReference type="ARBA" id="ARBA00022989"/>
    </source>
</evidence>
<feature type="transmembrane region" description="Helical" evidence="7">
    <location>
        <begin position="143"/>
        <end position="163"/>
    </location>
</feature>
<organism evidence="9 10">
    <name type="scientific">Ladona fulva</name>
    <name type="common">Scarce chaser dragonfly</name>
    <name type="synonym">Libellula fulva</name>
    <dbReference type="NCBI Taxonomy" id="123851"/>
    <lineage>
        <taxon>Eukaryota</taxon>
        <taxon>Metazoa</taxon>
        <taxon>Ecdysozoa</taxon>
        <taxon>Arthropoda</taxon>
        <taxon>Hexapoda</taxon>
        <taxon>Insecta</taxon>
        <taxon>Pterygota</taxon>
        <taxon>Palaeoptera</taxon>
        <taxon>Odonata</taxon>
        <taxon>Epiprocta</taxon>
        <taxon>Anisoptera</taxon>
        <taxon>Libelluloidea</taxon>
        <taxon>Libellulidae</taxon>
        <taxon>Ladona</taxon>
    </lineage>
</organism>
<keyword evidence="3 7" id="KW-0812">Transmembrane</keyword>
<dbReference type="InterPro" id="IPR036259">
    <property type="entry name" value="MFS_trans_sf"/>
</dbReference>
<sequence>MASRSPPGTQKEAVMLPLLKKLGFLYNPYVLAVVSLGYVVAELGHFLIGVTSKATAKDLNYGDHSCQLNASAGYGHSEIPVFCDTANSSEACALLTVNGTSYCEWDYNGLGLDYQILAGPSFIAVYTVVGVILGICADRYNRVFLLSICTLVFSIAIVLMGAVNEYWQLVLLRMVLAAGEAGCNPMSAGILSDIFSAEYRALALSIFNWGIYGGYGIAFPVGRYVPKLNAWGLGWRVAYYGGGIIGLIIAFLTAFTLKEPERQNIGEEKDKATNDNGDSKDEPSGLCFAYNCDLYYLMYFPEYDLGWWLFAVTIVIGSIGVVVGGVVSDKVVEKMGIKSRVAILAISQLIATPLAFGSVYCDPVGAMITLGISYFFAEMWFGILFAILVEIVPVSVRSTAVGVFLFIMNNIGGNLPILVEPVSKAIGYRESLWIFYVGAYLLTIASLPVDTVKLTNAQRGSNIVFVDYSIQQYFNMTYKIL</sequence>
<evidence type="ECO:0000313" key="10">
    <source>
        <dbReference type="Proteomes" id="UP000792457"/>
    </source>
</evidence>
<comment type="similarity">
    <text evidence="6">Belongs to the major facilitator superfamily. Spinster (TC 2.A.1.49) family.</text>
</comment>
<comment type="caution">
    <text evidence="9">The sequence shown here is derived from an EMBL/GenBank/DDBJ whole genome shotgun (WGS) entry which is preliminary data.</text>
</comment>
<dbReference type="InterPro" id="IPR044770">
    <property type="entry name" value="MFS_spinster-like"/>
</dbReference>
<dbReference type="OrthoDB" id="3639251at2759"/>
<reference evidence="9" key="1">
    <citation type="submission" date="2013-04" db="EMBL/GenBank/DDBJ databases">
        <authorList>
            <person name="Qu J."/>
            <person name="Murali S.C."/>
            <person name="Bandaranaike D."/>
            <person name="Bellair M."/>
            <person name="Blankenburg K."/>
            <person name="Chao H."/>
            <person name="Dinh H."/>
            <person name="Doddapaneni H."/>
            <person name="Downs B."/>
            <person name="Dugan-Rocha S."/>
            <person name="Elkadiri S."/>
            <person name="Gnanaolivu R.D."/>
            <person name="Hernandez B."/>
            <person name="Javaid M."/>
            <person name="Jayaseelan J.C."/>
            <person name="Lee S."/>
            <person name="Li M."/>
            <person name="Ming W."/>
            <person name="Munidasa M."/>
            <person name="Muniz J."/>
            <person name="Nguyen L."/>
            <person name="Ongeri F."/>
            <person name="Osuji N."/>
            <person name="Pu L.-L."/>
            <person name="Puazo M."/>
            <person name="Qu C."/>
            <person name="Quiroz J."/>
            <person name="Raj R."/>
            <person name="Weissenberger G."/>
            <person name="Xin Y."/>
            <person name="Zou X."/>
            <person name="Han Y."/>
            <person name="Richards S."/>
            <person name="Worley K."/>
            <person name="Muzny D."/>
            <person name="Gibbs R."/>
        </authorList>
    </citation>
    <scope>NUCLEOTIDE SEQUENCE</scope>
    <source>
        <strain evidence="9">Sampled in the wild</strain>
    </source>
</reference>
<keyword evidence="5 7" id="KW-0472">Membrane</keyword>
<feature type="transmembrane region" description="Helical" evidence="7">
    <location>
        <begin position="431"/>
        <end position="449"/>
    </location>
</feature>
<evidence type="ECO:0000313" key="9">
    <source>
        <dbReference type="EMBL" id="KAG8236377.1"/>
    </source>
</evidence>
<evidence type="ECO:0000256" key="3">
    <source>
        <dbReference type="ARBA" id="ARBA00022692"/>
    </source>
</evidence>
<dbReference type="PANTHER" id="PTHR23505:SF96">
    <property type="entry name" value="LP14756P"/>
    <property type="match status" value="1"/>
</dbReference>
<dbReference type="GO" id="GO:0016020">
    <property type="term" value="C:membrane"/>
    <property type="evidence" value="ECO:0007669"/>
    <property type="project" value="UniProtKB-SubCell"/>
</dbReference>
<accession>A0A8K0P7U9</accession>
<evidence type="ECO:0000256" key="7">
    <source>
        <dbReference type="SAM" id="Phobius"/>
    </source>
</evidence>
<dbReference type="AlphaFoldDB" id="A0A8K0P7U9"/>
<feature type="transmembrane region" description="Helical" evidence="7">
    <location>
        <begin position="305"/>
        <end position="327"/>
    </location>
</feature>
<dbReference type="Pfam" id="PF07690">
    <property type="entry name" value="MFS_1"/>
    <property type="match status" value="1"/>
</dbReference>
<dbReference type="InterPro" id="IPR020846">
    <property type="entry name" value="MFS_dom"/>
</dbReference>
<name>A0A8K0P7U9_LADFU</name>
<dbReference type="GO" id="GO:0022857">
    <property type="term" value="F:transmembrane transporter activity"/>
    <property type="evidence" value="ECO:0007669"/>
    <property type="project" value="InterPro"/>
</dbReference>
<feature type="domain" description="Major facilitator superfamily (MFS) profile" evidence="8">
    <location>
        <begin position="30"/>
        <end position="457"/>
    </location>
</feature>
<dbReference type="SUPFAM" id="SSF103473">
    <property type="entry name" value="MFS general substrate transporter"/>
    <property type="match status" value="1"/>
</dbReference>
<dbReference type="PROSITE" id="PS50850">
    <property type="entry name" value="MFS"/>
    <property type="match status" value="1"/>
</dbReference>
<comment type="subcellular location">
    <subcellularLocation>
        <location evidence="1">Membrane</location>
        <topology evidence="1">Multi-pass membrane protein</topology>
    </subcellularLocation>
</comment>
<proteinExistence type="inferred from homology"/>
<evidence type="ECO:0000256" key="6">
    <source>
        <dbReference type="ARBA" id="ARBA00024338"/>
    </source>
</evidence>
<gene>
    <name evidence="9" type="ORF">J437_LFUL016655</name>
</gene>
<dbReference type="EMBL" id="KZ309021">
    <property type="protein sequence ID" value="KAG8236377.1"/>
    <property type="molecule type" value="Genomic_DNA"/>
</dbReference>
<feature type="transmembrane region" description="Helical" evidence="7">
    <location>
        <begin position="206"/>
        <end position="225"/>
    </location>
</feature>
<evidence type="ECO:0000256" key="1">
    <source>
        <dbReference type="ARBA" id="ARBA00004141"/>
    </source>
</evidence>
<evidence type="ECO:0000256" key="2">
    <source>
        <dbReference type="ARBA" id="ARBA00022448"/>
    </source>
</evidence>
<feature type="transmembrane region" description="Helical" evidence="7">
    <location>
        <begin position="21"/>
        <end position="41"/>
    </location>
</feature>
<dbReference type="PANTHER" id="PTHR23505">
    <property type="entry name" value="SPINSTER"/>
    <property type="match status" value="1"/>
</dbReference>
<reference evidence="9" key="2">
    <citation type="submission" date="2017-10" db="EMBL/GenBank/DDBJ databases">
        <title>Ladona fulva Genome sequencing and assembly.</title>
        <authorList>
            <person name="Murali S."/>
            <person name="Richards S."/>
            <person name="Bandaranaike D."/>
            <person name="Bellair M."/>
            <person name="Blankenburg K."/>
            <person name="Chao H."/>
            <person name="Dinh H."/>
            <person name="Doddapaneni H."/>
            <person name="Dugan-Rocha S."/>
            <person name="Elkadiri S."/>
            <person name="Gnanaolivu R."/>
            <person name="Hernandez B."/>
            <person name="Skinner E."/>
            <person name="Javaid M."/>
            <person name="Lee S."/>
            <person name="Li M."/>
            <person name="Ming W."/>
            <person name="Munidasa M."/>
            <person name="Muniz J."/>
            <person name="Nguyen L."/>
            <person name="Hughes D."/>
            <person name="Osuji N."/>
            <person name="Pu L.-L."/>
            <person name="Puazo M."/>
            <person name="Qu C."/>
            <person name="Quiroz J."/>
            <person name="Raj R."/>
            <person name="Weissenberger G."/>
            <person name="Xin Y."/>
            <person name="Zou X."/>
            <person name="Han Y."/>
            <person name="Worley K."/>
            <person name="Muzny D."/>
            <person name="Gibbs R."/>
        </authorList>
    </citation>
    <scope>NUCLEOTIDE SEQUENCE</scope>
    <source>
        <strain evidence="9">Sampled in the wild</strain>
    </source>
</reference>
<protein>
    <recommendedName>
        <fullName evidence="8">Major facilitator superfamily (MFS) profile domain-containing protein</fullName>
    </recommendedName>
</protein>
<evidence type="ECO:0000259" key="8">
    <source>
        <dbReference type="PROSITE" id="PS50850"/>
    </source>
</evidence>
<evidence type="ECO:0000256" key="5">
    <source>
        <dbReference type="ARBA" id="ARBA00023136"/>
    </source>
</evidence>
<dbReference type="Gene3D" id="1.20.1250.20">
    <property type="entry name" value="MFS general substrate transporter like domains"/>
    <property type="match status" value="1"/>
</dbReference>
<feature type="transmembrane region" description="Helical" evidence="7">
    <location>
        <begin position="114"/>
        <end position="136"/>
    </location>
</feature>
<feature type="transmembrane region" description="Helical" evidence="7">
    <location>
        <begin position="366"/>
        <end position="389"/>
    </location>
</feature>
<feature type="transmembrane region" description="Helical" evidence="7">
    <location>
        <begin position="401"/>
        <end position="419"/>
    </location>
</feature>
<feature type="transmembrane region" description="Helical" evidence="7">
    <location>
        <begin position="237"/>
        <end position="257"/>
    </location>
</feature>
<dbReference type="Proteomes" id="UP000792457">
    <property type="component" value="Unassembled WGS sequence"/>
</dbReference>
<dbReference type="InterPro" id="IPR011701">
    <property type="entry name" value="MFS"/>
</dbReference>
<feature type="transmembrane region" description="Helical" evidence="7">
    <location>
        <begin position="339"/>
        <end position="360"/>
    </location>
</feature>
<keyword evidence="10" id="KW-1185">Reference proteome</keyword>
<keyword evidence="2" id="KW-0813">Transport</keyword>